<comment type="similarity">
    <text evidence="2">Belongs to the virb1 family.</text>
</comment>
<dbReference type="PANTHER" id="PTHR37423">
    <property type="entry name" value="SOLUBLE LYTIC MUREIN TRANSGLYCOSYLASE-RELATED"/>
    <property type="match status" value="1"/>
</dbReference>
<evidence type="ECO:0000259" key="3">
    <source>
        <dbReference type="Pfam" id="PF01464"/>
    </source>
</evidence>
<feature type="domain" description="Transglycosylase SLT" evidence="3">
    <location>
        <begin position="9"/>
        <end position="108"/>
    </location>
</feature>
<dbReference type="AlphaFoldDB" id="A0A512JD89"/>
<dbReference type="Gene3D" id="1.10.530.10">
    <property type="match status" value="1"/>
</dbReference>
<accession>A0A512JD89</accession>
<dbReference type="InterPro" id="IPR008258">
    <property type="entry name" value="Transglycosylase_SLT_dom_1"/>
</dbReference>
<dbReference type="CDD" id="cd00254">
    <property type="entry name" value="LT-like"/>
    <property type="match status" value="1"/>
</dbReference>
<sequence>MSEFIEHSAVIHGLPVEFLMRLLRQESGLNHRAISRAGAQGVAQFMPGTASERGLTDPFNPFEAIPKSAELLKEYRIRFGNLGFAAAAYNAGPQRVRDWLSGRSALPKETREYVERITGRTADDWRQGGDVYATAETVFRSLRN</sequence>
<dbReference type="InterPro" id="IPR023346">
    <property type="entry name" value="Lysozyme-like_dom_sf"/>
</dbReference>
<comment type="caution">
    <text evidence="4">The sequence shown here is derived from an EMBL/GenBank/DDBJ whole genome shotgun (WGS) entry which is preliminary data.</text>
</comment>
<evidence type="ECO:0000313" key="5">
    <source>
        <dbReference type="Proteomes" id="UP000321960"/>
    </source>
</evidence>
<comment type="similarity">
    <text evidence="1">Belongs to the transglycosylase Slt family.</text>
</comment>
<dbReference type="PANTHER" id="PTHR37423:SF2">
    <property type="entry name" value="MEMBRANE-BOUND LYTIC MUREIN TRANSGLYCOSYLASE C"/>
    <property type="match status" value="1"/>
</dbReference>
<name>A0A512JD89_9HYPH</name>
<dbReference type="Pfam" id="PF01464">
    <property type="entry name" value="SLT"/>
    <property type="match status" value="1"/>
</dbReference>
<reference evidence="4 5" key="1">
    <citation type="submission" date="2019-07" db="EMBL/GenBank/DDBJ databases">
        <title>Whole genome shotgun sequence of Methylobacterium oxalidis NBRC 107715.</title>
        <authorList>
            <person name="Hosoyama A."/>
            <person name="Uohara A."/>
            <person name="Ohji S."/>
            <person name="Ichikawa N."/>
        </authorList>
    </citation>
    <scope>NUCLEOTIDE SEQUENCE [LARGE SCALE GENOMIC DNA]</scope>
    <source>
        <strain evidence="4 5">NBRC 107715</strain>
    </source>
</reference>
<evidence type="ECO:0000256" key="1">
    <source>
        <dbReference type="ARBA" id="ARBA00007734"/>
    </source>
</evidence>
<organism evidence="4 5">
    <name type="scientific">Methylobacterium oxalidis</name>
    <dbReference type="NCBI Taxonomy" id="944322"/>
    <lineage>
        <taxon>Bacteria</taxon>
        <taxon>Pseudomonadati</taxon>
        <taxon>Pseudomonadota</taxon>
        <taxon>Alphaproteobacteria</taxon>
        <taxon>Hyphomicrobiales</taxon>
        <taxon>Methylobacteriaceae</taxon>
        <taxon>Methylobacterium</taxon>
    </lineage>
</organism>
<dbReference type="SUPFAM" id="SSF53955">
    <property type="entry name" value="Lysozyme-like"/>
    <property type="match status" value="1"/>
</dbReference>
<evidence type="ECO:0000256" key="2">
    <source>
        <dbReference type="ARBA" id="ARBA00009387"/>
    </source>
</evidence>
<proteinExistence type="inferred from homology"/>
<gene>
    <name evidence="4" type="ORF">MOX02_59440</name>
</gene>
<dbReference type="EMBL" id="BJZU01000206">
    <property type="protein sequence ID" value="GEP07906.1"/>
    <property type="molecule type" value="Genomic_DNA"/>
</dbReference>
<protein>
    <recommendedName>
        <fullName evidence="3">Transglycosylase SLT domain-containing protein</fullName>
    </recommendedName>
</protein>
<dbReference type="Proteomes" id="UP000321960">
    <property type="component" value="Unassembled WGS sequence"/>
</dbReference>
<evidence type="ECO:0000313" key="4">
    <source>
        <dbReference type="EMBL" id="GEP07906.1"/>
    </source>
</evidence>